<dbReference type="AlphaFoldDB" id="A0A2T8HUX4"/>
<dbReference type="GO" id="GO:0035438">
    <property type="term" value="F:cyclic-di-GMP binding"/>
    <property type="evidence" value="ECO:0007669"/>
    <property type="project" value="InterPro"/>
</dbReference>
<sequence>MRIGVQHITLGAANRHDPWIATYSLEADLRYRDHRFACDHPVAVLDAADRRQTAMVVNVSRDGARLARAQGLMVGQHLRVFIMPNMPPNLAEVRWVREGLAGLRFAVPLSPREIAMARKSHGHRAGSVHQANRLGLRELR</sequence>
<dbReference type="Proteomes" id="UP000245911">
    <property type="component" value="Unassembled WGS sequence"/>
</dbReference>
<dbReference type="EMBL" id="QDKM01000003">
    <property type="protein sequence ID" value="PVH29122.1"/>
    <property type="molecule type" value="Genomic_DNA"/>
</dbReference>
<evidence type="ECO:0000313" key="3">
    <source>
        <dbReference type="Proteomes" id="UP000245911"/>
    </source>
</evidence>
<dbReference type="InterPro" id="IPR009875">
    <property type="entry name" value="PilZ_domain"/>
</dbReference>
<name>A0A2T8HUX4_9RHOB</name>
<dbReference type="SUPFAM" id="SSF141371">
    <property type="entry name" value="PilZ domain-like"/>
    <property type="match status" value="1"/>
</dbReference>
<evidence type="ECO:0000259" key="1">
    <source>
        <dbReference type="Pfam" id="PF07238"/>
    </source>
</evidence>
<feature type="domain" description="PilZ" evidence="1">
    <location>
        <begin position="32"/>
        <end position="113"/>
    </location>
</feature>
<protein>
    <recommendedName>
        <fullName evidence="1">PilZ domain-containing protein</fullName>
    </recommendedName>
</protein>
<keyword evidence="3" id="KW-1185">Reference proteome</keyword>
<proteinExistence type="predicted"/>
<dbReference type="OrthoDB" id="7864450at2"/>
<evidence type="ECO:0000313" key="2">
    <source>
        <dbReference type="EMBL" id="PVH29122.1"/>
    </source>
</evidence>
<organism evidence="2 3">
    <name type="scientific">Pararhodobacter oceanensis</name>
    <dbReference type="NCBI Taxonomy" id="2172121"/>
    <lineage>
        <taxon>Bacteria</taxon>
        <taxon>Pseudomonadati</taxon>
        <taxon>Pseudomonadota</taxon>
        <taxon>Alphaproteobacteria</taxon>
        <taxon>Rhodobacterales</taxon>
        <taxon>Paracoccaceae</taxon>
        <taxon>Pararhodobacter</taxon>
    </lineage>
</organism>
<dbReference type="Pfam" id="PF07238">
    <property type="entry name" value="PilZ"/>
    <property type="match status" value="1"/>
</dbReference>
<gene>
    <name evidence="2" type="ORF">DDE20_08860</name>
</gene>
<reference evidence="2 3" key="1">
    <citation type="submission" date="2018-04" db="EMBL/GenBank/DDBJ databases">
        <title>Pararhodobacter oceanense sp. nov., isolated from marine intertidal sediment.</title>
        <authorList>
            <person name="Wang X.-L."/>
            <person name="Du Z.-J."/>
        </authorList>
    </citation>
    <scope>NUCLEOTIDE SEQUENCE [LARGE SCALE GENOMIC DNA]</scope>
    <source>
        <strain evidence="2 3">AM505</strain>
    </source>
</reference>
<comment type="caution">
    <text evidence="2">The sequence shown here is derived from an EMBL/GenBank/DDBJ whole genome shotgun (WGS) entry which is preliminary data.</text>
</comment>
<accession>A0A2T8HUX4</accession>